<feature type="region of interest" description="Disordered" evidence="2">
    <location>
        <begin position="184"/>
        <end position="228"/>
    </location>
</feature>
<comment type="similarity">
    <text evidence="1">Belongs to the RCAN family.</text>
</comment>
<feature type="region of interest" description="Disordered" evidence="2">
    <location>
        <begin position="1"/>
        <end position="28"/>
    </location>
</feature>
<dbReference type="SUPFAM" id="SSF54928">
    <property type="entry name" value="RNA-binding domain, RBD"/>
    <property type="match status" value="1"/>
</dbReference>
<dbReference type="GO" id="GO:0005737">
    <property type="term" value="C:cytoplasm"/>
    <property type="evidence" value="ECO:0007669"/>
    <property type="project" value="TreeGrafter"/>
</dbReference>
<dbReference type="GeneID" id="54486950"/>
<gene>
    <name evidence="3" type="ORF">EJ05DRAFT_490575</name>
</gene>
<dbReference type="GO" id="GO:0005634">
    <property type="term" value="C:nucleus"/>
    <property type="evidence" value="ECO:0007669"/>
    <property type="project" value="TreeGrafter"/>
</dbReference>
<evidence type="ECO:0000256" key="2">
    <source>
        <dbReference type="SAM" id="MobiDB-lite"/>
    </source>
</evidence>
<dbReference type="PANTHER" id="PTHR10300:SF14">
    <property type="entry name" value="PROTEIN SARAH"/>
    <property type="match status" value="1"/>
</dbReference>
<dbReference type="Gene3D" id="3.30.70.330">
    <property type="match status" value="1"/>
</dbReference>
<dbReference type="GO" id="GO:0019722">
    <property type="term" value="P:calcium-mediated signaling"/>
    <property type="evidence" value="ECO:0007669"/>
    <property type="project" value="InterPro"/>
</dbReference>
<dbReference type="EMBL" id="ML996591">
    <property type="protein sequence ID" value="KAF2752879.1"/>
    <property type="molecule type" value="Genomic_DNA"/>
</dbReference>
<dbReference type="FunFam" id="3.30.70.330:FF:000503">
    <property type="entry name" value="Calcineurin binding protein, putative"/>
    <property type="match status" value="1"/>
</dbReference>
<proteinExistence type="inferred from homology"/>
<dbReference type="InterPro" id="IPR006931">
    <property type="entry name" value="Calcipressin"/>
</dbReference>
<dbReference type="AlphaFoldDB" id="A0A6A6VSN0"/>
<reference evidence="3" key="1">
    <citation type="journal article" date="2020" name="Stud. Mycol.">
        <title>101 Dothideomycetes genomes: a test case for predicting lifestyles and emergence of pathogens.</title>
        <authorList>
            <person name="Haridas S."/>
            <person name="Albert R."/>
            <person name="Binder M."/>
            <person name="Bloem J."/>
            <person name="Labutti K."/>
            <person name="Salamov A."/>
            <person name="Andreopoulos B."/>
            <person name="Baker S."/>
            <person name="Barry K."/>
            <person name="Bills G."/>
            <person name="Bluhm B."/>
            <person name="Cannon C."/>
            <person name="Castanera R."/>
            <person name="Culley D."/>
            <person name="Daum C."/>
            <person name="Ezra D."/>
            <person name="Gonzalez J."/>
            <person name="Henrissat B."/>
            <person name="Kuo A."/>
            <person name="Liang C."/>
            <person name="Lipzen A."/>
            <person name="Lutzoni F."/>
            <person name="Magnuson J."/>
            <person name="Mondo S."/>
            <person name="Nolan M."/>
            <person name="Ohm R."/>
            <person name="Pangilinan J."/>
            <person name="Park H.-J."/>
            <person name="Ramirez L."/>
            <person name="Alfaro M."/>
            <person name="Sun H."/>
            <person name="Tritt A."/>
            <person name="Yoshinaga Y."/>
            <person name="Zwiers L.-H."/>
            <person name="Turgeon B."/>
            <person name="Goodwin S."/>
            <person name="Spatafora J."/>
            <person name="Crous P."/>
            <person name="Grigoriev I."/>
        </authorList>
    </citation>
    <scope>NUCLEOTIDE SEQUENCE</scope>
    <source>
        <strain evidence="3">CBS 121739</strain>
    </source>
</reference>
<dbReference type="RefSeq" id="XP_033595330.1">
    <property type="nucleotide sequence ID" value="XM_033745896.1"/>
</dbReference>
<dbReference type="InterPro" id="IPR012677">
    <property type="entry name" value="Nucleotide-bd_a/b_plait_sf"/>
</dbReference>
<dbReference type="GO" id="GO:0008597">
    <property type="term" value="F:calcium-dependent protein serine/threonine phosphatase regulator activity"/>
    <property type="evidence" value="ECO:0007669"/>
    <property type="project" value="TreeGrafter"/>
</dbReference>
<feature type="compositionally biased region" description="Low complexity" evidence="2">
    <location>
        <begin position="7"/>
        <end position="28"/>
    </location>
</feature>
<dbReference type="Proteomes" id="UP000799437">
    <property type="component" value="Unassembled WGS sequence"/>
</dbReference>
<dbReference type="GO" id="GO:0003676">
    <property type="term" value="F:nucleic acid binding"/>
    <property type="evidence" value="ECO:0007669"/>
    <property type="project" value="InterPro"/>
</dbReference>
<evidence type="ECO:0000313" key="3">
    <source>
        <dbReference type="EMBL" id="KAF2752879.1"/>
    </source>
</evidence>
<dbReference type="InterPro" id="IPR035979">
    <property type="entry name" value="RBD_domain_sf"/>
</dbReference>
<name>A0A6A6VSN0_9PEZI</name>
<dbReference type="OrthoDB" id="17212at2759"/>
<evidence type="ECO:0000313" key="4">
    <source>
        <dbReference type="Proteomes" id="UP000799437"/>
    </source>
</evidence>
<accession>A0A6A6VSN0</accession>
<protein>
    <submittedName>
        <fullName evidence="3">Calcipressin-domain-containing protein</fullName>
    </submittedName>
</protein>
<sequence length="270" mass="29329">MASVDFSSPRQSRASSNASSKAPKSPLSLDLSDLPPLITPSEPSNTLIITNLHDVAIFHPANLATIRDSINERAELHSFAPLKSFRRIIASFFKIEDAISIRQQLDGTHLMGCPTRVFFGEPTPINPADQHLDLPKSARLFFISPPPSPPHGWEVRNEDPPNKMVHAEDLATALAKLNANTATRDIGIDCPSPTTESGNPETSPRAKTRKRGSSTVVYHPDDHGDSPLLPVISVDDTTGLSGSPGILTPLNVDRMKEVRTERPPMDIMTA</sequence>
<dbReference type="Pfam" id="PF04847">
    <property type="entry name" value="Calcipressin"/>
    <property type="match status" value="1"/>
</dbReference>
<evidence type="ECO:0000256" key="1">
    <source>
        <dbReference type="ARBA" id="ARBA00008209"/>
    </source>
</evidence>
<organism evidence="3 4">
    <name type="scientific">Pseudovirgaria hyperparasitica</name>
    <dbReference type="NCBI Taxonomy" id="470096"/>
    <lineage>
        <taxon>Eukaryota</taxon>
        <taxon>Fungi</taxon>
        <taxon>Dikarya</taxon>
        <taxon>Ascomycota</taxon>
        <taxon>Pezizomycotina</taxon>
        <taxon>Dothideomycetes</taxon>
        <taxon>Dothideomycetes incertae sedis</taxon>
        <taxon>Acrospermales</taxon>
        <taxon>Acrospermaceae</taxon>
        <taxon>Pseudovirgaria</taxon>
    </lineage>
</organism>
<dbReference type="PANTHER" id="PTHR10300">
    <property type="entry name" value="CALCIPRESSIN"/>
    <property type="match status" value="1"/>
</dbReference>
<keyword evidence="4" id="KW-1185">Reference proteome</keyword>
<feature type="compositionally biased region" description="Polar residues" evidence="2">
    <location>
        <begin position="192"/>
        <end position="202"/>
    </location>
</feature>